<evidence type="ECO:0000313" key="2">
    <source>
        <dbReference type="Proteomes" id="UP000318578"/>
    </source>
</evidence>
<proteinExistence type="predicted"/>
<evidence type="ECO:0000313" key="1">
    <source>
        <dbReference type="EMBL" id="TVT17786.1"/>
    </source>
</evidence>
<dbReference type="Proteomes" id="UP000318578">
    <property type="component" value="Unassembled WGS sequence"/>
</dbReference>
<dbReference type="EMBL" id="VJZA01000072">
    <property type="protein sequence ID" value="TVT17786.1"/>
    <property type="molecule type" value="Genomic_DNA"/>
</dbReference>
<protein>
    <submittedName>
        <fullName evidence="1">Uncharacterized protein</fullName>
    </submittedName>
</protein>
<name>A0A558A0K0_9PSEU</name>
<gene>
    <name evidence="1" type="ORF">FNH06_30040</name>
</gene>
<dbReference type="RefSeq" id="WP_144643310.1">
    <property type="nucleotide sequence ID" value="NZ_BNAX01000037.1"/>
</dbReference>
<comment type="caution">
    <text evidence="1">The sequence shown here is derived from an EMBL/GenBank/DDBJ whole genome shotgun (WGS) entry which is preliminary data.</text>
</comment>
<keyword evidence="2" id="KW-1185">Reference proteome</keyword>
<reference evidence="1 2" key="1">
    <citation type="submission" date="2019-07" db="EMBL/GenBank/DDBJ databases">
        <title>New species of Amycolatopsis and Streptomyces.</title>
        <authorList>
            <person name="Duangmal K."/>
            <person name="Teo W.F.A."/>
            <person name="Lipun K."/>
        </authorList>
    </citation>
    <scope>NUCLEOTIDE SEQUENCE [LARGE SCALE GENOMIC DNA]</scope>
    <source>
        <strain evidence="1 2">JCM 30562</strain>
    </source>
</reference>
<dbReference type="Pfam" id="PF20060">
    <property type="entry name" value="DUF6459"/>
    <property type="match status" value="1"/>
</dbReference>
<accession>A0A558A0K0</accession>
<sequence length="170" mass="19074">MEPLKTSSEAVPQLPLELFARLAGNTALTVEQLAVPDRWEPGITIPAELSPRAPEHNRATPQEHITIGRIVAGLVEVLDAQRRLQQVQDHLTPQLYLVLQNHLAHRNVTTPQGYRLRTLRTFKPRPHVIEAWGSAANAQQVRAVAARLEHFRYGWLCTAAVILQRPSGDR</sequence>
<dbReference type="OrthoDB" id="3692215at2"/>
<organism evidence="1 2">
    <name type="scientific">Amycolatopsis acidiphila</name>
    <dbReference type="NCBI Taxonomy" id="715473"/>
    <lineage>
        <taxon>Bacteria</taxon>
        <taxon>Bacillati</taxon>
        <taxon>Actinomycetota</taxon>
        <taxon>Actinomycetes</taxon>
        <taxon>Pseudonocardiales</taxon>
        <taxon>Pseudonocardiaceae</taxon>
        <taxon>Amycolatopsis</taxon>
    </lineage>
</organism>
<dbReference type="InterPro" id="IPR045596">
    <property type="entry name" value="DUF6459"/>
</dbReference>
<dbReference type="AlphaFoldDB" id="A0A558A0K0"/>